<protein>
    <submittedName>
        <fullName evidence="1">Coproporphyrinogen III oxidase</fullName>
    </submittedName>
</protein>
<dbReference type="SUPFAM" id="SSF102114">
    <property type="entry name" value="Radical SAM enzymes"/>
    <property type="match status" value="1"/>
</dbReference>
<gene>
    <name evidence="1" type="ORF">GUH15_24145</name>
</gene>
<accession>A0A8I0LCP3</accession>
<dbReference type="EMBL" id="JAABFR010002008">
    <property type="protein sequence ID" value="MBD4339088.1"/>
    <property type="molecule type" value="Genomic_DNA"/>
</dbReference>
<organism evidence="1 2">
    <name type="scientific">Xanthomonas citri pv. citri</name>
    <dbReference type="NCBI Taxonomy" id="611301"/>
    <lineage>
        <taxon>Bacteria</taxon>
        <taxon>Pseudomonadati</taxon>
        <taxon>Pseudomonadota</taxon>
        <taxon>Gammaproteobacteria</taxon>
        <taxon>Lysobacterales</taxon>
        <taxon>Lysobacteraceae</taxon>
        <taxon>Xanthomonas</taxon>
    </lineage>
</organism>
<sequence>MLKQPVRHLSAYALIYEEETMLWNMRRQHLVEEADEELSLAMFDFLIDRTQESGWEHYEISN</sequence>
<comment type="caution">
    <text evidence="1">The sequence shown here is derived from an EMBL/GenBank/DDBJ whole genome shotgun (WGS) entry which is preliminary data.</text>
</comment>
<reference evidence="1" key="1">
    <citation type="submission" date="2020-01" db="EMBL/GenBank/DDBJ databases">
        <authorList>
            <person name="Richard D."/>
        </authorList>
    </citation>
    <scope>NUCLEOTIDE SEQUENCE</scope>
    <source>
        <strain evidence="1">JP541</strain>
    </source>
</reference>
<proteinExistence type="predicted"/>
<feature type="non-terminal residue" evidence="1">
    <location>
        <position position="62"/>
    </location>
</feature>
<dbReference type="AlphaFoldDB" id="A0A8I0LCP3"/>
<evidence type="ECO:0000313" key="2">
    <source>
        <dbReference type="Proteomes" id="UP000653002"/>
    </source>
</evidence>
<dbReference type="Proteomes" id="UP000653002">
    <property type="component" value="Unassembled WGS sequence"/>
</dbReference>
<name>A0A8I0LCP3_XANCI</name>
<evidence type="ECO:0000313" key="1">
    <source>
        <dbReference type="EMBL" id="MBD4339088.1"/>
    </source>
</evidence>
<dbReference type="InterPro" id="IPR058240">
    <property type="entry name" value="rSAM_sf"/>
</dbReference>